<evidence type="ECO:0000313" key="2">
    <source>
        <dbReference type="Proteomes" id="UP000315295"/>
    </source>
</evidence>
<gene>
    <name evidence="1" type="ORF">C1H46_039341</name>
</gene>
<reference evidence="1 2" key="1">
    <citation type="journal article" date="2019" name="G3 (Bethesda)">
        <title>Sequencing of a Wild Apple (Malus baccata) Genome Unravels the Differences Between Cultivated and Wild Apple Species Regarding Disease Resistance and Cold Tolerance.</title>
        <authorList>
            <person name="Chen X."/>
        </authorList>
    </citation>
    <scope>NUCLEOTIDE SEQUENCE [LARGE SCALE GENOMIC DNA]</scope>
    <source>
        <strain evidence="2">cv. Shandingzi</strain>
        <tissue evidence="1">Leaves</tissue>
    </source>
</reference>
<protein>
    <submittedName>
        <fullName evidence="1">Uncharacterized protein</fullName>
    </submittedName>
</protein>
<keyword evidence="2" id="KW-1185">Reference proteome</keyword>
<comment type="caution">
    <text evidence="1">The sequence shown here is derived from an EMBL/GenBank/DDBJ whole genome shotgun (WGS) entry which is preliminary data.</text>
</comment>
<dbReference type="EMBL" id="VIEB01001127">
    <property type="protein sequence ID" value="TQD75113.1"/>
    <property type="molecule type" value="Genomic_DNA"/>
</dbReference>
<evidence type="ECO:0000313" key="1">
    <source>
        <dbReference type="EMBL" id="TQD75113.1"/>
    </source>
</evidence>
<organism evidence="1 2">
    <name type="scientific">Malus baccata</name>
    <name type="common">Siberian crab apple</name>
    <name type="synonym">Pyrus baccata</name>
    <dbReference type="NCBI Taxonomy" id="106549"/>
    <lineage>
        <taxon>Eukaryota</taxon>
        <taxon>Viridiplantae</taxon>
        <taxon>Streptophyta</taxon>
        <taxon>Embryophyta</taxon>
        <taxon>Tracheophyta</taxon>
        <taxon>Spermatophyta</taxon>
        <taxon>Magnoliopsida</taxon>
        <taxon>eudicotyledons</taxon>
        <taxon>Gunneridae</taxon>
        <taxon>Pentapetalae</taxon>
        <taxon>rosids</taxon>
        <taxon>fabids</taxon>
        <taxon>Rosales</taxon>
        <taxon>Rosaceae</taxon>
        <taxon>Amygdaloideae</taxon>
        <taxon>Maleae</taxon>
        <taxon>Malus</taxon>
    </lineage>
</organism>
<dbReference type="Proteomes" id="UP000315295">
    <property type="component" value="Unassembled WGS sequence"/>
</dbReference>
<dbReference type="AlphaFoldDB" id="A0A540KLM9"/>
<name>A0A540KLM9_MALBA</name>
<sequence>MRVGSESQDAFEVNNRTLDMGSKSIQSNTQSLIQFNPSQSTKHAVGARMNPIKS</sequence>
<accession>A0A540KLM9</accession>
<proteinExistence type="predicted"/>